<accession>A0YBX2</accession>
<evidence type="ECO:0000313" key="2">
    <source>
        <dbReference type="Proteomes" id="UP000004931"/>
    </source>
</evidence>
<protein>
    <submittedName>
        <fullName evidence="1">Uncharacterized protein</fullName>
    </submittedName>
</protein>
<gene>
    <name evidence="1" type="ORF">GP2143_06360</name>
</gene>
<dbReference type="Proteomes" id="UP000004931">
    <property type="component" value="Unassembled WGS sequence"/>
</dbReference>
<evidence type="ECO:0000313" key="1">
    <source>
        <dbReference type="EMBL" id="EAW32052.1"/>
    </source>
</evidence>
<comment type="caution">
    <text evidence="1">The sequence shown here is derived from an EMBL/GenBank/DDBJ whole genome shotgun (WGS) entry which is preliminary data.</text>
</comment>
<reference evidence="1 2" key="1">
    <citation type="journal article" date="2010" name="J. Bacteriol.">
        <title>Genome sequence of the oligotrophic marine Gammaproteobacterium HTCC2143, isolated from the Oregon Coast.</title>
        <authorList>
            <person name="Oh H.M."/>
            <person name="Kang I."/>
            <person name="Ferriera S."/>
            <person name="Giovannoni S.J."/>
            <person name="Cho J.C."/>
        </authorList>
    </citation>
    <scope>NUCLEOTIDE SEQUENCE [LARGE SCALE GENOMIC DNA]</scope>
    <source>
        <strain evidence="1 2">HTCC2143</strain>
    </source>
</reference>
<proteinExistence type="predicted"/>
<organism evidence="1 2">
    <name type="scientific">marine gamma proteobacterium HTCC2143</name>
    <dbReference type="NCBI Taxonomy" id="247633"/>
    <lineage>
        <taxon>Bacteria</taxon>
        <taxon>Pseudomonadati</taxon>
        <taxon>Pseudomonadota</taxon>
        <taxon>Gammaproteobacteria</taxon>
        <taxon>Cellvibrionales</taxon>
        <taxon>Spongiibacteraceae</taxon>
        <taxon>BD1-7 clade</taxon>
    </lineage>
</organism>
<dbReference type="AlphaFoldDB" id="A0YBX2"/>
<dbReference type="EMBL" id="AAVT01000002">
    <property type="protein sequence ID" value="EAW32052.1"/>
    <property type="molecule type" value="Genomic_DNA"/>
</dbReference>
<keyword evidence="2" id="KW-1185">Reference proteome</keyword>
<name>A0YBX2_9GAMM</name>
<sequence>MTKKSPDNPGFSLFEQRKAIRERHPFLEQLRTDQQPGHNQRPER</sequence>